<proteinExistence type="predicted"/>
<evidence type="ECO:0000256" key="1">
    <source>
        <dbReference type="SAM" id="Phobius"/>
    </source>
</evidence>
<dbReference type="PANTHER" id="PTHR31524">
    <property type="match status" value="1"/>
</dbReference>
<reference evidence="2 3" key="1">
    <citation type="journal article" date="2003" name="PLoS Biol.">
        <title>The genome sequence of Caenorhabditis briggsae: a platform for comparative genomics.</title>
        <authorList>
            <person name="Stein L.D."/>
            <person name="Bao Z."/>
            <person name="Blasiar D."/>
            <person name="Blumenthal T."/>
            <person name="Brent M.R."/>
            <person name="Chen N."/>
            <person name="Chinwalla A."/>
            <person name="Clarke L."/>
            <person name="Clee C."/>
            <person name="Coghlan A."/>
            <person name="Coulson A."/>
            <person name="D'Eustachio P."/>
            <person name="Fitch D.H."/>
            <person name="Fulton L.A."/>
            <person name="Fulton R.E."/>
            <person name="Griffiths-Jones S."/>
            <person name="Harris T.W."/>
            <person name="Hillier L.W."/>
            <person name="Kamath R."/>
            <person name="Kuwabara P.E."/>
            <person name="Mardis E.R."/>
            <person name="Marra M.A."/>
            <person name="Miner T.L."/>
            <person name="Minx P."/>
            <person name="Mullikin J.C."/>
            <person name="Plumb R.W."/>
            <person name="Rogers J."/>
            <person name="Schein J.E."/>
            <person name="Sohrmann M."/>
            <person name="Spieth J."/>
            <person name="Stajich J.E."/>
            <person name="Wei C."/>
            <person name="Willey D."/>
            <person name="Wilson R.K."/>
            <person name="Durbin R."/>
            <person name="Waterston R.H."/>
        </authorList>
    </citation>
    <scope>NUCLEOTIDE SEQUENCE [LARGE SCALE GENOMIC DNA]</scope>
    <source>
        <strain evidence="2 3">AF16</strain>
    </source>
</reference>
<dbReference type="AlphaFoldDB" id="B6IKT0"/>
<dbReference type="RefSeq" id="XP_045100069.1">
    <property type="nucleotide sequence ID" value="XM_045243908.1"/>
</dbReference>
<keyword evidence="1" id="KW-0812">Transmembrane</keyword>
<dbReference type="PANTHER" id="PTHR31524:SF2">
    <property type="entry name" value="PROTEIN CBG10426"/>
    <property type="match status" value="1"/>
</dbReference>
<dbReference type="eggNOG" id="ENOG502QW1W">
    <property type="taxonomic scope" value="Eukaryota"/>
</dbReference>
<feature type="transmembrane region" description="Helical" evidence="1">
    <location>
        <begin position="360"/>
        <end position="383"/>
    </location>
</feature>
<accession>B6IKT0</accession>
<evidence type="ECO:0000313" key="2">
    <source>
        <dbReference type="EMBL" id="CAS00510.1"/>
    </source>
</evidence>
<dbReference type="EMBL" id="HE600963">
    <property type="protein sequence ID" value="CAS00510.1"/>
    <property type="molecule type" value="Genomic_DNA"/>
</dbReference>
<keyword evidence="1" id="KW-0472">Membrane</keyword>
<organism evidence="2 3">
    <name type="scientific">Caenorhabditis briggsae</name>
    <dbReference type="NCBI Taxonomy" id="6238"/>
    <lineage>
        <taxon>Eukaryota</taxon>
        <taxon>Metazoa</taxon>
        <taxon>Ecdysozoa</taxon>
        <taxon>Nematoda</taxon>
        <taxon>Chromadorea</taxon>
        <taxon>Rhabditida</taxon>
        <taxon>Rhabditina</taxon>
        <taxon>Rhabditomorpha</taxon>
        <taxon>Rhabditoidea</taxon>
        <taxon>Rhabditidae</taxon>
        <taxon>Peloderinae</taxon>
        <taxon>Caenorhabditis</taxon>
    </lineage>
</organism>
<dbReference type="Proteomes" id="UP000008549">
    <property type="component" value="Unassembled WGS sequence"/>
</dbReference>
<dbReference type="HOGENOM" id="CLU_037793_0_0_1"/>
<gene>
    <name evidence="2" type="ORF">CBG25980</name>
    <name evidence="2" type="ORF">CBG_25980</name>
</gene>
<evidence type="ECO:0000313" key="3">
    <source>
        <dbReference type="Proteomes" id="UP000008549"/>
    </source>
</evidence>
<dbReference type="KEGG" id="cbr:CBG_25980"/>
<reference evidence="2 3" key="2">
    <citation type="journal article" date="2011" name="PLoS Genet.">
        <title>Caenorhabditis briggsae recombinant inbred line genotypes reveal inter-strain incompatibility and the evolution of recombination.</title>
        <authorList>
            <person name="Ross J.A."/>
            <person name="Koboldt D.C."/>
            <person name="Staisch J.E."/>
            <person name="Chamberlin H.M."/>
            <person name="Gupta B.P."/>
            <person name="Miller R.D."/>
            <person name="Baird S.E."/>
            <person name="Haag E.S."/>
        </authorList>
    </citation>
    <scope>NUCLEOTIDE SEQUENCE [LARGE SCALE GENOMIC DNA]</scope>
    <source>
        <strain evidence="2 3">AF16</strain>
    </source>
</reference>
<dbReference type="GeneID" id="68917462"/>
<dbReference type="CTD" id="68917462"/>
<keyword evidence="1" id="KW-1133">Transmembrane helix</keyword>
<protein>
    <submittedName>
        <fullName evidence="2">Protein CBG25980</fullName>
    </submittedName>
</protein>
<dbReference type="InParanoid" id="B6IKT0"/>
<name>B6IKT0_CAEBR</name>
<sequence length="435" mass="51328">MKQYFEFEKRKKEKLERQRLLNTGANTTTTSVNWNTTKKVKRSTNQSLEEPFPLPTYEEYSKIKNDCLLLPSFEDYLKTKGLEISDFVKTRDACDTFPTYDEYVTKFAKYALEELGNRKSKNTETFGNQRIGRTGRQVYSDFKAAGEFQYLENKSNNLLRHTTEVMCDIFNEHTSLLETLIRENPRRYIQKQLNHSAIRVRSMDTNDDIIQVTFCKEIDDSDIEVVDLTHFDGFKTSLAFNQGQIPIRIKQFRDKIWYYKNDPSGGIISSSLALHPMANNVTNFKTFKEFDLNFLDDKVIFHEHILLDTKTNIEEELINEMREKADVSIDLHSNSQDGMIPHEILDEVSSIFEKYYIRIWRIYVTIGVTLFYIFIGRSIWMVLSPKTFFDSRKNINPRNRNPIFVRTKNHFQGEDYQGVELQDFKNEHRRSLVVD</sequence>
<keyword evidence="3" id="KW-1185">Reference proteome</keyword>